<evidence type="ECO:0000313" key="2">
    <source>
        <dbReference type="EMBL" id="MFC5409773.1"/>
    </source>
</evidence>
<feature type="region of interest" description="Disordered" evidence="1">
    <location>
        <begin position="173"/>
        <end position="193"/>
    </location>
</feature>
<comment type="caution">
    <text evidence="2">The sequence shown here is derived from an EMBL/GenBank/DDBJ whole genome shotgun (WGS) entry which is preliminary data.</text>
</comment>
<dbReference type="EMBL" id="JBHSMA010000002">
    <property type="protein sequence ID" value="MFC5409773.1"/>
    <property type="molecule type" value="Genomic_DNA"/>
</dbReference>
<proteinExistence type="predicted"/>
<protein>
    <submittedName>
        <fullName evidence="2">Uncharacterized protein</fullName>
    </submittedName>
</protein>
<sequence length="193" mass="21018">MNASKPVATASEATKRYTSDKKVLFFDDLSTTAAGGIPANWFLVKGDDGNKPTVVEVSGAPGKWLRLKKHAYPTNFTQPLSGDFTLTYDVLVQKGDVPWGTPGMQLQFYTEGQPNSSSSETSVNSRYRFSIDVSPGDMNRNDAAGWLMIGNVMPQGYFKQLLFAATVNGQQAGEQSHDYHPAQRGECDGAVQQ</sequence>
<reference evidence="3" key="1">
    <citation type="journal article" date="2019" name="Int. J. Syst. Evol. Microbiol.">
        <title>The Global Catalogue of Microorganisms (GCM) 10K type strain sequencing project: providing services to taxonomists for standard genome sequencing and annotation.</title>
        <authorList>
            <consortium name="The Broad Institute Genomics Platform"/>
            <consortium name="The Broad Institute Genome Sequencing Center for Infectious Disease"/>
            <person name="Wu L."/>
            <person name="Ma J."/>
        </authorList>
    </citation>
    <scope>NUCLEOTIDE SEQUENCE [LARGE SCALE GENOMIC DNA]</scope>
    <source>
        <strain evidence="3">CCUG 55250</strain>
    </source>
</reference>
<feature type="compositionally biased region" description="Basic and acidic residues" evidence="1">
    <location>
        <begin position="175"/>
        <end position="187"/>
    </location>
</feature>
<gene>
    <name evidence="2" type="ORF">ACFPMF_10670</name>
</gene>
<name>A0ABW0IB48_9BACT</name>
<evidence type="ECO:0000313" key="3">
    <source>
        <dbReference type="Proteomes" id="UP001596106"/>
    </source>
</evidence>
<evidence type="ECO:0000256" key="1">
    <source>
        <dbReference type="SAM" id="MobiDB-lite"/>
    </source>
</evidence>
<organism evidence="2 3">
    <name type="scientific">Larkinella bovis</name>
    <dbReference type="NCBI Taxonomy" id="683041"/>
    <lineage>
        <taxon>Bacteria</taxon>
        <taxon>Pseudomonadati</taxon>
        <taxon>Bacteroidota</taxon>
        <taxon>Cytophagia</taxon>
        <taxon>Cytophagales</taxon>
        <taxon>Spirosomataceae</taxon>
        <taxon>Larkinella</taxon>
    </lineage>
</organism>
<keyword evidence="3" id="KW-1185">Reference proteome</keyword>
<dbReference type="Proteomes" id="UP001596106">
    <property type="component" value="Unassembled WGS sequence"/>
</dbReference>
<accession>A0ABW0IB48</accession>
<dbReference type="RefSeq" id="WP_379844249.1">
    <property type="nucleotide sequence ID" value="NZ_JBHSMA010000002.1"/>
</dbReference>